<organism evidence="1 2">
    <name type="scientific">Edwardsiella ictaluri</name>
    <dbReference type="NCBI Taxonomy" id="67780"/>
    <lineage>
        <taxon>Bacteria</taxon>
        <taxon>Pseudomonadati</taxon>
        <taxon>Pseudomonadota</taxon>
        <taxon>Gammaproteobacteria</taxon>
        <taxon>Enterobacterales</taxon>
        <taxon>Hafniaceae</taxon>
        <taxon>Edwardsiella</taxon>
    </lineage>
</organism>
<dbReference type="Proteomes" id="UP001222680">
    <property type="component" value="Chromosome"/>
</dbReference>
<dbReference type="RefSeq" id="WP_128574018.1">
    <property type="nucleotide sequence ID" value="NZ_CP020466.1"/>
</dbReference>
<gene>
    <name evidence="1" type="ORF">MAY91_02575</name>
</gene>
<evidence type="ECO:0000313" key="2">
    <source>
        <dbReference type="Proteomes" id="UP001222680"/>
    </source>
</evidence>
<reference evidence="1 2" key="1">
    <citation type="submission" date="2022-02" db="EMBL/GenBank/DDBJ databases">
        <title>Phenotypic, genotypic and serological characterization of Edwardsiella ictaluri from catfish and ornamental fish species.</title>
        <authorList>
            <person name="Rose D."/>
            <person name="Tekedar H.C."/>
            <person name="Waldbieser G.C."/>
            <person name="Aarattuthodi S."/>
            <person name="Griffin M.J."/>
        </authorList>
    </citation>
    <scope>NUCLEOTIDE SEQUENCE [LARGE SCALE GENOMIC DNA]</scope>
    <source>
        <strain evidence="1 2">13 TAL-140 K3</strain>
    </source>
</reference>
<sequence length="151" mass="16345">MALKNVDHKKTQPGCAISGLNFGILGYLAEFCVADANHNGRACGMTQSAVSDGAIIVHDRANQQQNVDTLARDIIRVYWSYPLLLTRIKRRRACCRSHLIGEIGNQVAGIARRQGEIAGEKTKRDPAALIQAHTEPAATDKPLIGQNMAGV</sequence>
<keyword evidence="2" id="KW-1185">Reference proteome</keyword>
<proteinExistence type="predicted"/>
<protein>
    <submittedName>
        <fullName evidence="1">Uncharacterized protein</fullName>
    </submittedName>
</protein>
<accession>A0ABY8GHZ1</accession>
<dbReference type="EMBL" id="CP092014">
    <property type="protein sequence ID" value="WFN97031.1"/>
    <property type="molecule type" value="Genomic_DNA"/>
</dbReference>
<evidence type="ECO:0000313" key="1">
    <source>
        <dbReference type="EMBL" id="WFN97031.1"/>
    </source>
</evidence>
<name>A0ABY8GHZ1_EDWIC</name>